<accession>A0A1E4S9T0</accession>
<comment type="similarity">
    <text evidence="3">Belongs to the DEAD box helicase family. DDX54/DBP10 subfamily.</text>
</comment>
<dbReference type="GO" id="GO:0006364">
    <property type="term" value="P:rRNA processing"/>
    <property type="evidence" value="ECO:0007669"/>
    <property type="project" value="UniProtKB-KW"/>
</dbReference>
<dbReference type="InterPro" id="IPR000629">
    <property type="entry name" value="RNA-helicase_DEAD-box_CS"/>
</dbReference>
<dbReference type="GO" id="GO:0003724">
    <property type="term" value="F:RNA helicase activity"/>
    <property type="evidence" value="ECO:0007669"/>
    <property type="project" value="UniProtKB-EC"/>
</dbReference>
<dbReference type="RefSeq" id="XP_020073257.1">
    <property type="nucleotide sequence ID" value="XM_020216774.1"/>
</dbReference>
<evidence type="ECO:0000313" key="21">
    <source>
        <dbReference type="EMBL" id="ODV76218.1"/>
    </source>
</evidence>
<keyword evidence="9" id="KW-0547">Nucleotide-binding</keyword>
<feature type="domain" description="Helicase ATP-binding" evidence="18">
    <location>
        <begin position="147"/>
        <end position="319"/>
    </location>
</feature>
<evidence type="ECO:0000259" key="19">
    <source>
        <dbReference type="PROSITE" id="PS51194"/>
    </source>
</evidence>
<dbReference type="SMART" id="SM01123">
    <property type="entry name" value="DBP10CT"/>
    <property type="match status" value="1"/>
</dbReference>
<keyword evidence="10" id="KW-0378">Hydrolase</keyword>
<dbReference type="STRING" id="983966.A0A1E4S9T0"/>
<dbReference type="Pfam" id="PF00271">
    <property type="entry name" value="Helicase_C"/>
    <property type="match status" value="1"/>
</dbReference>
<proteinExistence type="inferred from homology"/>
<dbReference type="OMA" id="EDQFGMM"/>
<feature type="compositionally biased region" description="Basic and acidic residues" evidence="17">
    <location>
        <begin position="915"/>
        <end position="933"/>
    </location>
</feature>
<dbReference type="InterPro" id="IPR011545">
    <property type="entry name" value="DEAD/DEAH_box_helicase_dom"/>
</dbReference>
<keyword evidence="22" id="KW-1185">Reference proteome</keyword>
<feature type="region of interest" description="Disordered" evidence="17">
    <location>
        <begin position="33"/>
        <end position="72"/>
    </location>
</feature>
<comment type="subcellular location">
    <subcellularLocation>
        <location evidence="2">Nucleus</location>
        <location evidence="2">Nucleolus</location>
    </subcellularLocation>
</comment>
<dbReference type="Gene3D" id="3.40.50.300">
    <property type="entry name" value="P-loop containing nucleotide triphosphate hydrolases"/>
    <property type="match status" value="2"/>
</dbReference>
<dbReference type="GO" id="GO:0003723">
    <property type="term" value="F:RNA binding"/>
    <property type="evidence" value="ECO:0007669"/>
    <property type="project" value="UniProtKB-KW"/>
</dbReference>
<evidence type="ECO:0000256" key="5">
    <source>
        <dbReference type="ARBA" id="ARBA00019117"/>
    </source>
</evidence>
<evidence type="ECO:0000256" key="7">
    <source>
        <dbReference type="ARBA" id="ARBA00022517"/>
    </source>
</evidence>
<evidence type="ECO:0000256" key="14">
    <source>
        <dbReference type="ARBA" id="ARBA00023242"/>
    </source>
</evidence>
<evidence type="ECO:0000256" key="10">
    <source>
        <dbReference type="ARBA" id="ARBA00022801"/>
    </source>
</evidence>
<evidence type="ECO:0000259" key="18">
    <source>
        <dbReference type="PROSITE" id="PS51192"/>
    </source>
</evidence>
<dbReference type="SMART" id="SM00487">
    <property type="entry name" value="DEXDc"/>
    <property type="match status" value="1"/>
</dbReference>
<keyword evidence="12" id="KW-0067">ATP-binding</keyword>
<dbReference type="OrthoDB" id="10261375at2759"/>
<evidence type="ECO:0000256" key="9">
    <source>
        <dbReference type="ARBA" id="ARBA00022741"/>
    </source>
</evidence>
<keyword evidence="13" id="KW-0694">RNA-binding</keyword>
<keyword evidence="7" id="KW-0690">Ribosome biogenesis</keyword>
<dbReference type="FunFam" id="3.40.50.300:FF:000865">
    <property type="entry name" value="ATP-dependent RNA helicase DDX54"/>
    <property type="match status" value="1"/>
</dbReference>
<feature type="region of interest" description="Disordered" evidence="17">
    <location>
        <begin position="368"/>
        <end position="412"/>
    </location>
</feature>
<feature type="compositionally biased region" description="Basic residues" evidence="17">
    <location>
        <begin position="934"/>
        <end position="946"/>
    </location>
</feature>
<evidence type="ECO:0000256" key="6">
    <source>
        <dbReference type="ARBA" id="ARBA00021760"/>
    </source>
</evidence>
<dbReference type="GO" id="GO:0005730">
    <property type="term" value="C:nucleolus"/>
    <property type="evidence" value="ECO:0007669"/>
    <property type="project" value="UniProtKB-SubCell"/>
</dbReference>
<evidence type="ECO:0000256" key="12">
    <source>
        <dbReference type="ARBA" id="ARBA00022840"/>
    </source>
</evidence>
<dbReference type="InterPro" id="IPR014001">
    <property type="entry name" value="Helicase_ATP-bd"/>
</dbReference>
<dbReference type="InterPro" id="IPR001650">
    <property type="entry name" value="Helicase_C-like"/>
</dbReference>
<dbReference type="SUPFAM" id="SSF52540">
    <property type="entry name" value="P-loop containing nucleoside triphosphate hydrolases"/>
    <property type="match status" value="2"/>
</dbReference>
<dbReference type="GO" id="GO:0005524">
    <property type="term" value="F:ATP binding"/>
    <property type="evidence" value="ECO:0007669"/>
    <property type="project" value="UniProtKB-KW"/>
</dbReference>
<evidence type="ECO:0000256" key="1">
    <source>
        <dbReference type="ARBA" id="ARBA00003706"/>
    </source>
</evidence>
<gene>
    <name evidence="21" type="ORF">CYBJADRAFT_176240</name>
</gene>
<evidence type="ECO:0000256" key="11">
    <source>
        <dbReference type="ARBA" id="ARBA00022806"/>
    </source>
</evidence>
<keyword evidence="8" id="KW-0698">rRNA processing</keyword>
<dbReference type="GeneID" id="30991170"/>
<dbReference type="PANTHER" id="PTHR47959:SF8">
    <property type="entry name" value="RNA HELICASE"/>
    <property type="match status" value="1"/>
</dbReference>
<organism evidence="21 22">
    <name type="scientific">Cyberlindnera jadinii (strain ATCC 18201 / CBS 1600 / BCRC 20928 / JCM 3617 / NBRC 0987 / NRRL Y-1542)</name>
    <name type="common">Torula yeast</name>
    <name type="synonym">Candida utilis</name>
    <dbReference type="NCBI Taxonomy" id="983966"/>
    <lineage>
        <taxon>Eukaryota</taxon>
        <taxon>Fungi</taxon>
        <taxon>Dikarya</taxon>
        <taxon>Ascomycota</taxon>
        <taxon>Saccharomycotina</taxon>
        <taxon>Saccharomycetes</taxon>
        <taxon>Phaffomycetales</taxon>
        <taxon>Phaffomycetaceae</taxon>
        <taxon>Cyberlindnera</taxon>
    </lineage>
</organism>
<evidence type="ECO:0000256" key="16">
    <source>
        <dbReference type="PROSITE-ProRule" id="PRU00552"/>
    </source>
</evidence>
<feature type="domain" description="Helicase C-terminal" evidence="19">
    <location>
        <begin position="388"/>
        <end position="544"/>
    </location>
</feature>
<feature type="compositionally biased region" description="Basic residues" evidence="17">
    <location>
        <begin position="389"/>
        <end position="400"/>
    </location>
</feature>
<evidence type="ECO:0000256" key="4">
    <source>
        <dbReference type="ARBA" id="ARBA00012552"/>
    </source>
</evidence>
<feature type="compositionally biased region" description="Acidic residues" evidence="17">
    <location>
        <begin position="41"/>
        <end position="64"/>
    </location>
</feature>
<dbReference type="CDD" id="cd17959">
    <property type="entry name" value="DEADc_DDX54"/>
    <property type="match status" value="1"/>
</dbReference>
<evidence type="ECO:0000256" key="15">
    <source>
        <dbReference type="ARBA" id="ARBA00047984"/>
    </source>
</evidence>
<comment type="catalytic activity">
    <reaction evidence="15">
        <text>ATP + H2O = ADP + phosphate + H(+)</text>
        <dbReference type="Rhea" id="RHEA:13065"/>
        <dbReference type="ChEBI" id="CHEBI:15377"/>
        <dbReference type="ChEBI" id="CHEBI:15378"/>
        <dbReference type="ChEBI" id="CHEBI:30616"/>
        <dbReference type="ChEBI" id="CHEBI:43474"/>
        <dbReference type="ChEBI" id="CHEBI:456216"/>
        <dbReference type="EC" id="3.6.4.13"/>
    </reaction>
</comment>
<dbReference type="GO" id="GO:0005829">
    <property type="term" value="C:cytosol"/>
    <property type="evidence" value="ECO:0007669"/>
    <property type="project" value="TreeGrafter"/>
</dbReference>
<evidence type="ECO:0000256" key="3">
    <source>
        <dbReference type="ARBA" id="ARBA00010379"/>
    </source>
</evidence>
<dbReference type="InterPro" id="IPR033517">
    <property type="entry name" value="DDX54/DBP10_DEAD-box_helicase"/>
</dbReference>
<dbReference type="CDD" id="cd18787">
    <property type="entry name" value="SF2_C_DEAD"/>
    <property type="match status" value="1"/>
</dbReference>
<dbReference type="Pfam" id="PF08147">
    <property type="entry name" value="DBP10CT"/>
    <property type="match status" value="1"/>
</dbReference>
<dbReference type="InterPro" id="IPR012541">
    <property type="entry name" value="DBP10_C"/>
</dbReference>
<dbReference type="InterPro" id="IPR050079">
    <property type="entry name" value="DEAD_box_RNA_helicase"/>
</dbReference>
<evidence type="ECO:0000259" key="20">
    <source>
        <dbReference type="PROSITE" id="PS51195"/>
    </source>
</evidence>
<reference evidence="21 22" key="1">
    <citation type="journal article" date="2016" name="Proc. Natl. Acad. Sci. U.S.A.">
        <title>Comparative genomics of biotechnologically important yeasts.</title>
        <authorList>
            <person name="Riley R."/>
            <person name="Haridas S."/>
            <person name="Wolfe K.H."/>
            <person name="Lopes M.R."/>
            <person name="Hittinger C.T."/>
            <person name="Goeker M."/>
            <person name="Salamov A.A."/>
            <person name="Wisecaver J.H."/>
            <person name="Long T.M."/>
            <person name="Calvey C.H."/>
            <person name="Aerts A.L."/>
            <person name="Barry K.W."/>
            <person name="Choi C."/>
            <person name="Clum A."/>
            <person name="Coughlan A.Y."/>
            <person name="Deshpande S."/>
            <person name="Douglass A.P."/>
            <person name="Hanson S.J."/>
            <person name="Klenk H.-P."/>
            <person name="LaButti K.M."/>
            <person name="Lapidus A."/>
            <person name="Lindquist E.A."/>
            <person name="Lipzen A.M."/>
            <person name="Meier-Kolthoff J.P."/>
            <person name="Ohm R.A."/>
            <person name="Otillar R.P."/>
            <person name="Pangilinan J.L."/>
            <person name="Peng Y."/>
            <person name="Rokas A."/>
            <person name="Rosa C.A."/>
            <person name="Scheuner C."/>
            <person name="Sibirny A.A."/>
            <person name="Slot J.C."/>
            <person name="Stielow J.B."/>
            <person name="Sun H."/>
            <person name="Kurtzman C.P."/>
            <person name="Blackwell M."/>
            <person name="Grigoriev I.V."/>
            <person name="Jeffries T.W."/>
        </authorList>
    </citation>
    <scope>NUCLEOTIDE SEQUENCE [LARGE SCALE GENOMIC DNA]</scope>
    <source>
        <strain evidence="22">ATCC 18201 / CBS 1600 / BCRC 20928 / JCM 3617 / NBRC 0987 / NRRL Y-1542</strain>
    </source>
</reference>
<dbReference type="SMART" id="SM00490">
    <property type="entry name" value="HELICc"/>
    <property type="match status" value="1"/>
</dbReference>
<dbReference type="PROSITE" id="PS51195">
    <property type="entry name" value="Q_MOTIF"/>
    <property type="match status" value="1"/>
</dbReference>
<dbReference type="PROSITE" id="PS51194">
    <property type="entry name" value="HELICASE_CTER"/>
    <property type="match status" value="1"/>
</dbReference>
<dbReference type="PROSITE" id="PS00039">
    <property type="entry name" value="DEAD_ATP_HELICASE"/>
    <property type="match status" value="1"/>
</dbReference>
<dbReference type="Pfam" id="PF00270">
    <property type="entry name" value="DEAD"/>
    <property type="match status" value="1"/>
</dbReference>
<dbReference type="EC" id="3.6.4.13" evidence="4"/>
<evidence type="ECO:0000256" key="17">
    <source>
        <dbReference type="SAM" id="MobiDB-lite"/>
    </source>
</evidence>
<feature type="domain" description="DEAD-box RNA helicase Q" evidence="20">
    <location>
        <begin position="116"/>
        <end position="144"/>
    </location>
</feature>
<evidence type="ECO:0000256" key="8">
    <source>
        <dbReference type="ARBA" id="ARBA00022552"/>
    </source>
</evidence>
<dbReference type="PANTHER" id="PTHR47959">
    <property type="entry name" value="ATP-DEPENDENT RNA HELICASE RHLE-RELATED"/>
    <property type="match status" value="1"/>
</dbReference>
<comment type="function">
    <text evidence="1">ATP-binding RNA helicase involved in the biogenesis of 60S ribosomal subunits and is required for the normal formation of 25S and 5.8S rRNAs.</text>
</comment>
<dbReference type="InterPro" id="IPR014014">
    <property type="entry name" value="RNA_helicase_DEAD_Q_motif"/>
</dbReference>
<evidence type="ECO:0000256" key="2">
    <source>
        <dbReference type="ARBA" id="ARBA00004604"/>
    </source>
</evidence>
<dbReference type="Proteomes" id="UP000094389">
    <property type="component" value="Unassembled WGS sequence"/>
</dbReference>
<feature type="compositionally biased region" description="Basic and acidic residues" evidence="17">
    <location>
        <begin position="852"/>
        <end position="891"/>
    </location>
</feature>
<dbReference type="AlphaFoldDB" id="A0A1E4S9T0"/>
<dbReference type="GO" id="GO:0016887">
    <property type="term" value="F:ATP hydrolysis activity"/>
    <property type="evidence" value="ECO:0007669"/>
    <property type="project" value="RHEA"/>
</dbReference>
<name>A0A1E4S9T0_CYBJN</name>
<protein>
    <recommendedName>
        <fullName evidence="5">ATP-dependent RNA helicase DBP10</fullName>
        <ecNumber evidence="4">3.6.4.13</ecNumber>
    </recommendedName>
    <alternativeName>
        <fullName evidence="6">ATP-dependent RNA helicase dbp10</fullName>
    </alternativeName>
</protein>
<dbReference type="EMBL" id="KV453925">
    <property type="protein sequence ID" value="ODV76218.1"/>
    <property type="molecule type" value="Genomic_DNA"/>
</dbReference>
<evidence type="ECO:0000256" key="13">
    <source>
        <dbReference type="ARBA" id="ARBA00022884"/>
    </source>
</evidence>
<keyword evidence="11" id="KW-0347">Helicase</keyword>
<sequence>MEHRNRYNAVKRAFDPMDSDEEFDIASNIALNAGSDSEAYSSDEEQEYGEVQDEIISSEDEDEQPVQKKKKVEVAKQNFPSLELSDDEEDTKKTKDDIDFANYFNNQPQQNKAKGGTFASFGLSKPILNNISKKGFKQPTPIQRKTIPLILQNRDIVGMARTGSGKTAAFSLPLIEKLKMHSAKVGVRAIILSPSRELAIQTFKVLKDFSRGLDLRSVLLIGGDSLEDQFNMMMTNPDIIVATPGRFLHLKIEMKLDLKSVEYVVFDEADRLFEMGFEDQLTELIGSLPANRQSLLFSATLPRSLVDFAKAGLTNPVLVRLDAETKISDQLEMCFISTKNGEREANLFNLLQDVIKVPLATQEELKKLNNANDQQDSDSDADENTDKKNNKRKKNFKRQRLPPANQLPHPQSTIVFVPTRHHVEYVTLMLKEAGYAVSYIYGTLDQHARKRQLLNFRAGLTPIMVVTDVAARGIDVPVLANVINYSLPASSKIFIHRVGRTARAGNRGWAYSIVGESELPYLLDLELFLGRKIFLTPMYEKKCELLKQKMGESYVEPKVNYTDRMVLGAAPRYNVEAMMEMFQHLINTNYDLKVLQGVSLKAEKLYFRTRQAAGGESVKRAKEIKAAGWDEQNLLFGKNLEQEKLAFLEKLQNRRNKETVFEFGKKDDSLVDLMNTRRKQIAPIQRRAKEQKELREREREAGLFHNLAEEVFKSQDDEVGYSVSDKVLEQEFETAEDVIASKKKKTFRDPNFFISHYAPTSVIQDQQLSLNSGFANEAAAATFDLNDDDKVQNHKQTPVMQWDKKKHKYVNSRSTDKKYIIGESGVRMPASYRAGVYDAWKSAHKSQGYKTGVRESADYKNKPYDNGDHRKFKHKKDEAPRAPDKYRDDYHKQKKKVDKALEGGKRIRGYNRAGQHSEIKSTDDIRKARDLKEKRRAKNARPSKKR</sequence>
<feature type="region of interest" description="Disordered" evidence="17">
    <location>
        <begin position="845"/>
        <end position="946"/>
    </location>
</feature>
<keyword evidence="14" id="KW-0539">Nucleus</keyword>
<evidence type="ECO:0000313" key="22">
    <source>
        <dbReference type="Proteomes" id="UP000094389"/>
    </source>
</evidence>
<feature type="short sequence motif" description="Q motif" evidence="16">
    <location>
        <begin position="116"/>
        <end position="144"/>
    </location>
</feature>
<dbReference type="InterPro" id="IPR027417">
    <property type="entry name" value="P-loop_NTPase"/>
</dbReference>
<dbReference type="PROSITE" id="PS51192">
    <property type="entry name" value="HELICASE_ATP_BIND_1"/>
    <property type="match status" value="1"/>
</dbReference>